<keyword evidence="1" id="KW-1133">Transmembrane helix</keyword>
<sequence>MAGQLGRSLSGGSAMARGVAGGGGGAGFEPVAVLVGLALSLVLFVSAASVMGVVYGLWSAVSYPPWAYLAVHGLALLAGGGLAGGRGRSGGWLHGLAVGVLYVAAALWVLPHGPGIAAGDALRGLILAVPLAILGGALGRNAAGSGR</sequence>
<gene>
    <name evidence="2" type="ORF">LIP_1761</name>
</gene>
<feature type="transmembrane region" description="Helical" evidence="1">
    <location>
        <begin position="122"/>
        <end position="143"/>
    </location>
</feature>
<dbReference type="KEGG" id="lpil:LIP_1761"/>
<name>A0A0K2SKH0_LIMPI</name>
<dbReference type="NCBIfam" id="TIGR04086">
    <property type="entry name" value="TIGR04086_membr"/>
    <property type="match status" value="1"/>
</dbReference>
<feature type="transmembrane region" description="Helical" evidence="1">
    <location>
        <begin position="92"/>
        <end position="110"/>
    </location>
</feature>
<evidence type="ECO:0000256" key="1">
    <source>
        <dbReference type="SAM" id="Phobius"/>
    </source>
</evidence>
<keyword evidence="1" id="KW-0812">Transmembrane</keyword>
<organism evidence="2 3">
    <name type="scientific">Limnochorda pilosa</name>
    <dbReference type="NCBI Taxonomy" id="1555112"/>
    <lineage>
        <taxon>Bacteria</taxon>
        <taxon>Bacillati</taxon>
        <taxon>Bacillota</taxon>
        <taxon>Limnochordia</taxon>
        <taxon>Limnochordales</taxon>
        <taxon>Limnochordaceae</taxon>
        <taxon>Limnochorda</taxon>
    </lineage>
</organism>
<accession>A0A0K2SKH0</accession>
<keyword evidence="1" id="KW-0472">Membrane</keyword>
<dbReference type="InterPro" id="IPR023804">
    <property type="entry name" value="DUF3792_TM"/>
</dbReference>
<evidence type="ECO:0008006" key="4">
    <source>
        <dbReference type="Google" id="ProtNLM"/>
    </source>
</evidence>
<evidence type="ECO:0000313" key="2">
    <source>
        <dbReference type="EMBL" id="BAS27606.1"/>
    </source>
</evidence>
<reference evidence="3" key="1">
    <citation type="submission" date="2015-07" db="EMBL/GenBank/DDBJ databases">
        <title>Complete genome sequence and phylogenetic analysis of Limnochorda pilosa.</title>
        <authorList>
            <person name="Watanabe M."/>
            <person name="Kojima H."/>
            <person name="Fukui M."/>
        </authorList>
    </citation>
    <scope>NUCLEOTIDE SEQUENCE [LARGE SCALE GENOMIC DNA]</scope>
    <source>
        <strain evidence="3">HC45</strain>
    </source>
</reference>
<feature type="transmembrane region" description="Helical" evidence="1">
    <location>
        <begin position="66"/>
        <end position="85"/>
    </location>
</feature>
<protein>
    <recommendedName>
        <fullName evidence="4">TIGR04086 family membrane protein</fullName>
    </recommendedName>
</protein>
<dbReference type="Proteomes" id="UP000065807">
    <property type="component" value="Chromosome"/>
</dbReference>
<feature type="transmembrane region" description="Helical" evidence="1">
    <location>
        <begin position="31"/>
        <end position="54"/>
    </location>
</feature>
<keyword evidence="3" id="KW-1185">Reference proteome</keyword>
<reference evidence="3" key="2">
    <citation type="journal article" date="2016" name="Int. J. Syst. Evol. Microbiol.">
        <title>Complete genome sequence and cell structure of Limnochorda pilosa, a Gram-negative spore-former within the phylum Firmicutes.</title>
        <authorList>
            <person name="Watanabe M."/>
            <person name="Kojima H."/>
            <person name="Fukui M."/>
        </authorList>
    </citation>
    <scope>NUCLEOTIDE SEQUENCE [LARGE SCALE GENOMIC DNA]</scope>
    <source>
        <strain evidence="3">HC45</strain>
    </source>
</reference>
<dbReference type="EMBL" id="AP014924">
    <property type="protein sequence ID" value="BAS27606.1"/>
    <property type="molecule type" value="Genomic_DNA"/>
</dbReference>
<proteinExistence type="predicted"/>
<evidence type="ECO:0000313" key="3">
    <source>
        <dbReference type="Proteomes" id="UP000065807"/>
    </source>
</evidence>
<dbReference type="Pfam" id="PF12670">
    <property type="entry name" value="DUF3792"/>
    <property type="match status" value="1"/>
</dbReference>
<dbReference type="AlphaFoldDB" id="A0A0K2SKH0"/>